<dbReference type="Gene3D" id="3.30.530.20">
    <property type="match status" value="1"/>
</dbReference>
<dbReference type="EMBL" id="BMHA01000006">
    <property type="protein sequence ID" value="GGI06370.1"/>
    <property type="molecule type" value="Genomic_DNA"/>
</dbReference>
<gene>
    <name evidence="1" type="ORF">GCM10011354_18750</name>
</gene>
<dbReference type="SUPFAM" id="SSF55961">
    <property type="entry name" value="Bet v1-like"/>
    <property type="match status" value="1"/>
</dbReference>
<protein>
    <recommendedName>
        <fullName evidence="3">Polyketide cyclase / dehydrase and lipid transport</fullName>
    </recommendedName>
</protein>
<reference evidence="1" key="2">
    <citation type="submission" date="2020-09" db="EMBL/GenBank/DDBJ databases">
        <authorList>
            <person name="Sun Q."/>
            <person name="Zhou Y."/>
        </authorList>
    </citation>
    <scope>NUCLEOTIDE SEQUENCE</scope>
    <source>
        <strain evidence="1">CGMCC 1.14988</strain>
    </source>
</reference>
<reference evidence="1" key="1">
    <citation type="journal article" date="2014" name="Int. J. Syst. Evol. Microbiol.">
        <title>Complete genome sequence of Corynebacterium casei LMG S-19264T (=DSM 44701T), isolated from a smear-ripened cheese.</title>
        <authorList>
            <consortium name="US DOE Joint Genome Institute (JGI-PGF)"/>
            <person name="Walter F."/>
            <person name="Albersmeier A."/>
            <person name="Kalinowski J."/>
            <person name="Ruckert C."/>
        </authorList>
    </citation>
    <scope>NUCLEOTIDE SEQUENCE</scope>
    <source>
        <strain evidence="1">CGMCC 1.14988</strain>
    </source>
</reference>
<name>A0A8J3EU42_9ACTN</name>
<proteinExistence type="predicted"/>
<organism evidence="1 2">
    <name type="scientific">Egicoccus halophilus</name>
    <dbReference type="NCBI Taxonomy" id="1670830"/>
    <lineage>
        <taxon>Bacteria</taxon>
        <taxon>Bacillati</taxon>
        <taxon>Actinomycetota</taxon>
        <taxon>Nitriliruptoria</taxon>
        <taxon>Egicoccales</taxon>
        <taxon>Egicoccaceae</taxon>
        <taxon>Egicoccus</taxon>
    </lineage>
</organism>
<dbReference type="AlphaFoldDB" id="A0A8J3EU42"/>
<evidence type="ECO:0000313" key="2">
    <source>
        <dbReference type="Proteomes" id="UP000650511"/>
    </source>
</evidence>
<keyword evidence="2" id="KW-1185">Reference proteome</keyword>
<evidence type="ECO:0000313" key="1">
    <source>
        <dbReference type="EMBL" id="GGI06370.1"/>
    </source>
</evidence>
<evidence type="ECO:0008006" key="3">
    <source>
        <dbReference type="Google" id="ProtNLM"/>
    </source>
</evidence>
<comment type="caution">
    <text evidence="1">The sequence shown here is derived from an EMBL/GenBank/DDBJ whole genome shotgun (WGS) entry which is preliminary data.</text>
</comment>
<dbReference type="Proteomes" id="UP000650511">
    <property type="component" value="Unassembled WGS sequence"/>
</dbReference>
<sequence length="153" mass="16972">MSAVTRRCHVCIPARDLWARLVDVEGLVVEDHELDLVELDGSGALEPGARMVLSRRQGQRLTTYDVHVLDVVEQELLRLSVETGRDAWLVEARLRRNAEGTAMSVTADLDPSRTPQAVLHGLTRPLDLGLYTAIDDLLDRWVHRACQALAAAT</sequence>
<dbReference type="RefSeq" id="WP_130650561.1">
    <property type="nucleotide sequence ID" value="NZ_BMHA01000006.1"/>
</dbReference>
<dbReference type="InterPro" id="IPR023393">
    <property type="entry name" value="START-like_dom_sf"/>
</dbReference>
<accession>A0A8J3EU42</accession>